<dbReference type="EMBL" id="CAEZZC010000003">
    <property type="protein sequence ID" value="CAB4742759.1"/>
    <property type="molecule type" value="Genomic_DNA"/>
</dbReference>
<dbReference type="PANTHER" id="PTHR43353">
    <property type="entry name" value="SUCCINATE-SEMIALDEHYDE DEHYDROGENASE, MITOCHONDRIAL"/>
    <property type="match status" value="1"/>
</dbReference>
<dbReference type="InterPro" id="IPR016162">
    <property type="entry name" value="Ald_DH_N"/>
</dbReference>
<dbReference type="CDD" id="cd07103">
    <property type="entry name" value="ALDH_F5_SSADH_GabD"/>
    <property type="match status" value="1"/>
</dbReference>
<dbReference type="InterPro" id="IPR010102">
    <property type="entry name" value="Succ_semiAld_DH"/>
</dbReference>
<evidence type="ECO:0000259" key="3">
    <source>
        <dbReference type="Pfam" id="PF00171"/>
    </source>
</evidence>
<dbReference type="EMBL" id="CAEZWT010000010">
    <property type="protein sequence ID" value="CAB4661563.1"/>
    <property type="molecule type" value="Genomic_DNA"/>
</dbReference>
<evidence type="ECO:0000313" key="4">
    <source>
        <dbReference type="EMBL" id="CAB4661563.1"/>
    </source>
</evidence>
<dbReference type="EMBL" id="CAFBMV010000002">
    <property type="protein sequence ID" value="CAB4915327.1"/>
    <property type="molecule type" value="Genomic_DNA"/>
</dbReference>
<reference evidence="5" key="1">
    <citation type="submission" date="2020-05" db="EMBL/GenBank/DDBJ databases">
        <authorList>
            <person name="Chiriac C."/>
            <person name="Salcher M."/>
            <person name="Ghai R."/>
            <person name="Kavagutti S V."/>
        </authorList>
    </citation>
    <scope>NUCLEOTIDE SEQUENCE</scope>
</reference>
<gene>
    <name evidence="4" type="ORF">UFOPK2289_00553</name>
    <name evidence="5" type="ORF">UFOPK2822_00286</name>
    <name evidence="6" type="ORF">UFOPK3346_00975</name>
    <name evidence="7" type="ORF">UFOPK3670_00322</name>
    <name evidence="8" type="ORF">UFOPK4308_00082</name>
</gene>
<dbReference type="InterPro" id="IPR050740">
    <property type="entry name" value="Aldehyde_DH_Superfamily"/>
</dbReference>
<feature type="domain" description="Aldehyde dehydrogenase" evidence="3">
    <location>
        <begin position="25"/>
        <end position="483"/>
    </location>
</feature>
<dbReference type="SUPFAM" id="SSF53720">
    <property type="entry name" value="ALDH-like"/>
    <property type="match status" value="1"/>
</dbReference>
<organism evidence="5">
    <name type="scientific">freshwater metagenome</name>
    <dbReference type="NCBI Taxonomy" id="449393"/>
    <lineage>
        <taxon>unclassified sequences</taxon>
        <taxon>metagenomes</taxon>
        <taxon>ecological metagenomes</taxon>
    </lineage>
</organism>
<dbReference type="InterPro" id="IPR029510">
    <property type="entry name" value="Ald_DH_CS_GLU"/>
</dbReference>
<dbReference type="GO" id="GO:0005829">
    <property type="term" value="C:cytosol"/>
    <property type="evidence" value="ECO:0007669"/>
    <property type="project" value="TreeGrafter"/>
</dbReference>
<evidence type="ECO:0000256" key="1">
    <source>
        <dbReference type="ARBA" id="ARBA00009986"/>
    </source>
</evidence>
<evidence type="ECO:0000313" key="8">
    <source>
        <dbReference type="EMBL" id="CAB5051426.1"/>
    </source>
</evidence>
<evidence type="ECO:0000313" key="7">
    <source>
        <dbReference type="EMBL" id="CAB4915327.1"/>
    </source>
</evidence>
<dbReference type="FunFam" id="3.40.605.10:FF:000005">
    <property type="entry name" value="Succinate-semialdehyde dehydrogenase I"/>
    <property type="match status" value="1"/>
</dbReference>
<dbReference type="Gene3D" id="3.40.605.10">
    <property type="entry name" value="Aldehyde Dehydrogenase, Chain A, domain 1"/>
    <property type="match status" value="1"/>
</dbReference>
<dbReference type="InterPro" id="IPR015590">
    <property type="entry name" value="Aldehyde_DH_dom"/>
</dbReference>
<proteinExistence type="inferred from homology"/>
<keyword evidence="2" id="KW-0560">Oxidoreductase</keyword>
<dbReference type="Pfam" id="PF00171">
    <property type="entry name" value="Aldedh"/>
    <property type="match status" value="1"/>
</dbReference>
<accession>A0A6J6T8X3</accession>
<dbReference type="PROSITE" id="PS00687">
    <property type="entry name" value="ALDEHYDE_DEHYDR_GLU"/>
    <property type="match status" value="1"/>
</dbReference>
<dbReference type="PROSITE" id="PS00070">
    <property type="entry name" value="ALDEHYDE_DEHYDR_CYS"/>
    <property type="match status" value="1"/>
</dbReference>
<dbReference type="GO" id="GO:0009450">
    <property type="term" value="P:gamma-aminobutyric acid catabolic process"/>
    <property type="evidence" value="ECO:0007669"/>
    <property type="project" value="InterPro"/>
</dbReference>
<dbReference type="EMBL" id="CAFBLE010000007">
    <property type="protein sequence ID" value="CAB4869988.1"/>
    <property type="molecule type" value="Genomic_DNA"/>
</dbReference>
<dbReference type="GO" id="GO:0004777">
    <property type="term" value="F:succinate-semialdehyde dehydrogenase (NAD+) activity"/>
    <property type="evidence" value="ECO:0007669"/>
    <property type="project" value="TreeGrafter"/>
</dbReference>
<dbReference type="FunFam" id="3.40.309.10:FF:000004">
    <property type="entry name" value="Succinate-semialdehyde dehydrogenase I"/>
    <property type="match status" value="1"/>
</dbReference>
<dbReference type="NCBIfam" id="TIGR01780">
    <property type="entry name" value="SSADH"/>
    <property type="match status" value="1"/>
</dbReference>
<dbReference type="InterPro" id="IPR016160">
    <property type="entry name" value="Ald_DH_CS_CYS"/>
</dbReference>
<dbReference type="AlphaFoldDB" id="A0A6J6T8X3"/>
<evidence type="ECO:0000313" key="6">
    <source>
        <dbReference type="EMBL" id="CAB4869988.1"/>
    </source>
</evidence>
<dbReference type="Gene3D" id="3.40.309.10">
    <property type="entry name" value="Aldehyde Dehydrogenase, Chain A, domain 2"/>
    <property type="match status" value="1"/>
</dbReference>
<sequence length="489" mass="51935">MAIQESIKLTDPSLLKQDLFIGGEWVPSSDGARSEVVNPATGKVIAEVAMGTREDIERAITLADAAFKIWSKKTALERAKILRTWFNLILENVDDLAQILTCEMGKPLDEARGEIIYGAGFIEWYAEEGKRLYGETIPTNVSSRRLLTIRQAIGVTAAITPWNFPMAMIARKAGPALAAGCPMVIKPATDTPLSATAMAELARRAGIPAGVLSVVIGPSRMIGEVITSSSIVKALSFTGSTEVGKLLMAASASTVKKVAMELGGNAPFIVFDDADVDAAVAGAIASKFRNAGQTCVCANRILVQENIHDEFVAALQIAVSKLKVGNGLDPDTKQGPLINEGAITKVMSHIDDAIALGGKVISGGKRIDSAGTFFEPTIITGVTEDMLVMREETFGPLAGIIKFKIEEDALRIANDTPFGLAAYFFTKDNGRTWRIAEGLEAGVVGINTGLISYEGAPFGGVKESGVGREGSKHGIEEFLEIKYLCIDGV</sequence>
<comment type="similarity">
    <text evidence="1">Belongs to the aldehyde dehydrogenase family.</text>
</comment>
<name>A0A6J6T8X3_9ZZZZ</name>
<dbReference type="PANTHER" id="PTHR43353:SF5">
    <property type="entry name" value="SUCCINATE-SEMIALDEHYDE DEHYDROGENASE, MITOCHONDRIAL"/>
    <property type="match status" value="1"/>
</dbReference>
<protein>
    <submittedName>
        <fullName evidence="5">Unannotated protein</fullName>
    </submittedName>
</protein>
<dbReference type="InterPro" id="IPR016163">
    <property type="entry name" value="Ald_DH_C"/>
</dbReference>
<dbReference type="InterPro" id="IPR016161">
    <property type="entry name" value="Ald_DH/histidinol_DH"/>
</dbReference>
<evidence type="ECO:0000256" key="2">
    <source>
        <dbReference type="ARBA" id="ARBA00023002"/>
    </source>
</evidence>
<dbReference type="EMBL" id="CAFBQL010000001">
    <property type="protein sequence ID" value="CAB5051426.1"/>
    <property type="molecule type" value="Genomic_DNA"/>
</dbReference>
<evidence type="ECO:0000313" key="5">
    <source>
        <dbReference type="EMBL" id="CAB4742759.1"/>
    </source>
</evidence>